<dbReference type="Gene3D" id="1.20.5.170">
    <property type="match status" value="1"/>
</dbReference>
<dbReference type="GO" id="GO:0003700">
    <property type="term" value="F:DNA-binding transcription factor activity"/>
    <property type="evidence" value="ECO:0007669"/>
    <property type="project" value="InterPro"/>
</dbReference>
<name>A0A8I6RHV9_CIMLE</name>
<organism evidence="8 9">
    <name type="scientific">Cimex lectularius</name>
    <name type="common">Bed bug</name>
    <name type="synonym">Acanthia lectularia</name>
    <dbReference type="NCBI Taxonomy" id="79782"/>
    <lineage>
        <taxon>Eukaryota</taxon>
        <taxon>Metazoa</taxon>
        <taxon>Ecdysozoa</taxon>
        <taxon>Arthropoda</taxon>
        <taxon>Hexapoda</taxon>
        <taxon>Insecta</taxon>
        <taxon>Pterygota</taxon>
        <taxon>Neoptera</taxon>
        <taxon>Paraneoptera</taxon>
        <taxon>Hemiptera</taxon>
        <taxon>Heteroptera</taxon>
        <taxon>Panheteroptera</taxon>
        <taxon>Cimicomorpha</taxon>
        <taxon>Cimicidae</taxon>
        <taxon>Cimex</taxon>
    </lineage>
</organism>
<dbReference type="KEGG" id="clec:106663685"/>
<dbReference type="OrthoDB" id="295274at2759"/>
<evidence type="ECO:0000256" key="1">
    <source>
        <dbReference type="ARBA" id="ARBA00004123"/>
    </source>
</evidence>
<evidence type="ECO:0000313" key="8">
    <source>
        <dbReference type="EnsemblMetazoa" id="XP_014244202.1"/>
    </source>
</evidence>
<dbReference type="PROSITE" id="PS00036">
    <property type="entry name" value="BZIP_BASIC"/>
    <property type="match status" value="1"/>
</dbReference>
<dbReference type="CDD" id="cd14687">
    <property type="entry name" value="bZIP_ATF2"/>
    <property type="match status" value="1"/>
</dbReference>
<evidence type="ECO:0000256" key="6">
    <source>
        <dbReference type="SAM" id="MobiDB-lite"/>
    </source>
</evidence>
<feature type="domain" description="BZIP" evidence="7">
    <location>
        <begin position="286"/>
        <end position="349"/>
    </location>
</feature>
<dbReference type="PROSITE" id="PS50217">
    <property type="entry name" value="BZIP"/>
    <property type="match status" value="1"/>
</dbReference>
<dbReference type="InterPro" id="IPR004827">
    <property type="entry name" value="bZIP"/>
</dbReference>
<feature type="compositionally biased region" description="Basic and acidic residues" evidence="6">
    <location>
        <begin position="82"/>
        <end position="92"/>
    </location>
</feature>
<feature type="region of interest" description="Disordered" evidence="6">
    <location>
        <begin position="134"/>
        <end position="161"/>
    </location>
</feature>
<keyword evidence="2" id="KW-0805">Transcription regulation</keyword>
<dbReference type="InterPro" id="IPR013087">
    <property type="entry name" value="Znf_C2H2_type"/>
</dbReference>
<dbReference type="PROSITE" id="PS00028">
    <property type="entry name" value="ZINC_FINGER_C2H2_1"/>
    <property type="match status" value="1"/>
</dbReference>
<dbReference type="AlphaFoldDB" id="A0A8I6RHV9"/>
<dbReference type="SUPFAM" id="SSF57959">
    <property type="entry name" value="Leucine zipper domain"/>
    <property type="match status" value="1"/>
</dbReference>
<reference evidence="8" key="1">
    <citation type="submission" date="2022-01" db="UniProtKB">
        <authorList>
            <consortium name="EnsemblMetazoa"/>
        </authorList>
    </citation>
    <scope>IDENTIFICATION</scope>
</reference>
<dbReference type="GeneID" id="106663685"/>
<evidence type="ECO:0000256" key="4">
    <source>
        <dbReference type="ARBA" id="ARBA00023242"/>
    </source>
</evidence>
<evidence type="ECO:0000256" key="2">
    <source>
        <dbReference type="ARBA" id="ARBA00023015"/>
    </source>
</evidence>
<protein>
    <recommendedName>
        <fullName evidence="7">BZIP domain-containing protein</fullName>
    </recommendedName>
</protein>
<dbReference type="PANTHER" id="PTHR19304">
    <property type="entry name" value="CYCLIC-AMP RESPONSE ELEMENT BINDING PROTEIN"/>
    <property type="match status" value="1"/>
</dbReference>
<feature type="region of interest" description="Disordered" evidence="6">
    <location>
        <begin position="245"/>
        <end position="273"/>
    </location>
</feature>
<keyword evidence="9" id="KW-1185">Reference proteome</keyword>
<proteinExistence type="predicted"/>
<comment type="subcellular location">
    <subcellularLocation>
        <location evidence="1">Nucleus</location>
    </subcellularLocation>
</comment>
<evidence type="ECO:0000313" key="9">
    <source>
        <dbReference type="Proteomes" id="UP000494040"/>
    </source>
</evidence>
<feature type="compositionally biased region" description="Low complexity" evidence="6">
    <location>
        <begin position="251"/>
        <end position="271"/>
    </location>
</feature>
<dbReference type="InterPro" id="IPR046347">
    <property type="entry name" value="bZIP_sf"/>
</dbReference>
<keyword evidence="4" id="KW-0539">Nucleus</keyword>
<dbReference type="RefSeq" id="XP_014244202.1">
    <property type="nucleotide sequence ID" value="XM_014388716.2"/>
</dbReference>
<feature type="coiled-coil region" evidence="5">
    <location>
        <begin position="311"/>
        <end position="345"/>
    </location>
</feature>
<dbReference type="SMART" id="SM00338">
    <property type="entry name" value="BRLZ"/>
    <property type="match status" value="1"/>
</dbReference>
<dbReference type="Pfam" id="PF00170">
    <property type="entry name" value="bZIP_1"/>
    <property type="match status" value="1"/>
</dbReference>
<keyword evidence="3" id="KW-0804">Transcription</keyword>
<dbReference type="OMA" id="PNYEVEH"/>
<evidence type="ECO:0000256" key="3">
    <source>
        <dbReference type="ARBA" id="ARBA00023163"/>
    </source>
</evidence>
<accession>A0A8I6RHV9</accession>
<sequence>MEEGDLSCPSKSCVLKFQTESQLRVHARKHDMILTLNKGNVSTIDQTPTPTRFIRNCEEIGLFQDLQNVNPFEETFRKAAENVKKGGSHRSESPSFLSKPAGDDLHTPHLFPEVQQEITINNENECSEEVVIRSEADTSLKPITPQPSPPTLEGQKNESNEDPVQVILKLPSGGFIQLSTKPLQAIPVNNSVSLLPSLKANNSTVILTPTTEVIQELTQTKPVIQNSPDVKSKLKAFLGGSTKAPANFNISPDSKSSNSKPSRQKRNSSPSLKKIVSESVEDDALREKRQKVLERNREAAYRCRAKRKKWVEELVRRADQMSNANRALIHEVSSLKEEVARLKGLLLAHANCPITLAANAQLEFTAHKTAMNLNRERLTLSLEKAAENEIMDLDSPSLVVKKDEVLSAAAPPSTPDERIVTFPELDRDDLTEVSLEDKLASSSIGTTVIQINPNVLKNHSFS</sequence>
<feature type="region of interest" description="Disordered" evidence="6">
    <location>
        <begin position="82"/>
        <end position="108"/>
    </location>
</feature>
<evidence type="ECO:0000259" key="7">
    <source>
        <dbReference type="PROSITE" id="PS50217"/>
    </source>
</evidence>
<dbReference type="Proteomes" id="UP000494040">
    <property type="component" value="Unassembled WGS sequence"/>
</dbReference>
<dbReference type="GO" id="GO:0005634">
    <property type="term" value="C:nucleus"/>
    <property type="evidence" value="ECO:0007669"/>
    <property type="project" value="UniProtKB-SubCell"/>
</dbReference>
<dbReference type="CTD" id="37978"/>
<evidence type="ECO:0000256" key="5">
    <source>
        <dbReference type="SAM" id="Coils"/>
    </source>
</evidence>
<dbReference type="InterPro" id="IPR051027">
    <property type="entry name" value="bZIP_transcription_factors"/>
</dbReference>
<keyword evidence="5" id="KW-0175">Coiled coil</keyword>
<dbReference type="EnsemblMetazoa" id="XM_014388716.2">
    <property type="protein sequence ID" value="XP_014244202.1"/>
    <property type="gene ID" value="LOC106663685"/>
</dbReference>